<dbReference type="InterPro" id="IPR027463">
    <property type="entry name" value="AcrB_DN_DC_subdom"/>
</dbReference>
<evidence type="ECO:0000256" key="1">
    <source>
        <dbReference type="SAM" id="Phobius"/>
    </source>
</evidence>
<dbReference type="Gene3D" id="3.30.70.1440">
    <property type="entry name" value="Multidrug efflux transporter AcrB pore domain"/>
    <property type="match status" value="1"/>
</dbReference>
<feature type="transmembrane region" description="Helical" evidence="1">
    <location>
        <begin position="862"/>
        <end position="885"/>
    </location>
</feature>
<comment type="caution">
    <text evidence="2">The sequence shown here is derived from an EMBL/GenBank/DDBJ whole genome shotgun (WGS) entry which is preliminary data.</text>
</comment>
<dbReference type="PANTHER" id="PTHR32063">
    <property type="match status" value="1"/>
</dbReference>
<dbReference type="EMBL" id="LAZR01000008">
    <property type="protein sequence ID" value="KKO08752.1"/>
    <property type="molecule type" value="Genomic_DNA"/>
</dbReference>
<keyword evidence="1" id="KW-1133">Transmembrane helix</keyword>
<sequence length="1046" mass="114620">MTKTSIIDLFTRHKVAANLVMIMMILSGLWASARINTQLDPSVEWPGIIINASWPGASAEDVEQLIVAPVEQQLRTMVGLQQMYSTSTQGTANIRLEFSFDSDMNKVIADVTDRIARVRNLPADMEPIVARRGTHYEPIASLLIAGGRTVSELAPLARRFERELYAAGVDRIEFSGLPEEELAIQVSSANLLAMNTTLDSLAAEVRQRSADVPAGTIARDQGEMQLRALDQRRDIYEFEQLEVRVPESGELIRLGDVAQIEKRPRAGQPALSRNGKPAIEMNLLRIADSDAMLSAQALQAWLDETRPQLPDGISVDVYQEVWLLLKQQLEVIASNAWSGLVLVVLTLFVFLNTRTAFWVMAGIPVSFLFATLLYFYVFDGSINILALITFIMALGIVVDDAIVVGEDAVSLFEQGYSAEEAASGAAKRMFMPVFTSSLTTLAAFVPLLISGGEMGAVIATMPMVLFCVIVASLVECFLVLPAHLKHGFTRMNRNQRSAFRDKFDRFFYGLRDRYYRPVLELALARPVATLLTALGCVVLAFSLVAGGRVGMNFVTGVSLQMLEANVNFTVDATPQQRESFMAQLEQTLQQTDADNGADNISGYFARFNSARLNQENKTGLQYGSMRVEYAWEDVYSLAPQPFVDQWRERVVIPPYVEQLVLEVRGGANGGAPDISLVLRGDDLDRLKQASEELQTVLARYDGVSNIYDNLPYGKDQMIFSLTPQGKSLGVTTAALGQQLRAAYFGSRVQIFNQSNTELEVLLMLPDEERDHIASLKQFPVRTPAGDIVPLLMVAELSTRRGIDVINHNGGYMSVMVSASVDSRQNNAERVLAGVTDGPLQDINQRFGLSSDLGGSSLFNQQLMAALQMGAILTLIFIYLILAWSFASYTWPLAVLTAIPLGLTGAIAGHWVMGVDIGVMSMLAFFALTGVVVNDSIVLVSFLRRELAAGTPLRDAVRSAALSRFRAVMLTSLTTVAGLSPLMFETFSLAIYMVPIAITLCFGLAFATLLVLLVVPALIVMIETIKSSLARLLSRTGYLNVSSQKGL</sequence>
<feature type="transmembrane region" description="Helical" evidence="1">
    <location>
        <begin position="918"/>
        <end position="942"/>
    </location>
</feature>
<dbReference type="PANTHER" id="PTHR32063:SF33">
    <property type="entry name" value="RND SUPERFAMILY EFFLUX PUMP PERMEASE COMPONENT"/>
    <property type="match status" value="1"/>
</dbReference>
<dbReference type="SUPFAM" id="SSF82693">
    <property type="entry name" value="Multidrug efflux transporter AcrB pore domain, PN1, PN2, PC1 and PC2 subdomains"/>
    <property type="match status" value="2"/>
</dbReference>
<evidence type="ECO:0008006" key="3">
    <source>
        <dbReference type="Google" id="ProtNLM"/>
    </source>
</evidence>
<dbReference type="Gene3D" id="1.20.1640.10">
    <property type="entry name" value="Multidrug efflux transporter AcrB transmembrane domain"/>
    <property type="match status" value="2"/>
</dbReference>
<dbReference type="SUPFAM" id="SSF82714">
    <property type="entry name" value="Multidrug efflux transporter AcrB TolC docking domain, DN and DC subdomains"/>
    <property type="match status" value="2"/>
</dbReference>
<keyword evidence="1" id="KW-0812">Transmembrane</keyword>
<gene>
    <name evidence="2" type="ORF">LCGC14_0038710</name>
</gene>
<organism evidence="2">
    <name type="scientific">marine sediment metagenome</name>
    <dbReference type="NCBI Taxonomy" id="412755"/>
    <lineage>
        <taxon>unclassified sequences</taxon>
        <taxon>metagenomes</taxon>
        <taxon>ecological metagenomes</taxon>
    </lineage>
</organism>
<feature type="transmembrane region" description="Helical" evidence="1">
    <location>
        <begin position="357"/>
        <end position="378"/>
    </location>
</feature>
<feature type="transmembrane region" description="Helical" evidence="1">
    <location>
        <begin position="384"/>
        <end position="409"/>
    </location>
</feature>
<protein>
    <recommendedName>
        <fullName evidence="3">SSD domain-containing protein</fullName>
    </recommendedName>
</protein>
<name>A0A0F9Y9Q8_9ZZZZ</name>
<proteinExistence type="predicted"/>
<dbReference type="Gene3D" id="3.30.70.1430">
    <property type="entry name" value="Multidrug efflux transporter AcrB pore domain"/>
    <property type="match status" value="2"/>
</dbReference>
<accession>A0A0F9Y9Q8</accession>
<feature type="transmembrane region" description="Helical" evidence="1">
    <location>
        <begin position="963"/>
        <end position="983"/>
    </location>
</feature>
<dbReference type="SUPFAM" id="SSF82866">
    <property type="entry name" value="Multidrug efflux transporter AcrB transmembrane domain"/>
    <property type="match status" value="2"/>
</dbReference>
<dbReference type="Gene3D" id="3.30.2090.10">
    <property type="entry name" value="Multidrug efflux transporter AcrB TolC docking domain, DN and DC subdomains"/>
    <property type="match status" value="2"/>
</dbReference>
<dbReference type="GO" id="GO:0042910">
    <property type="term" value="F:xenobiotic transmembrane transporter activity"/>
    <property type="evidence" value="ECO:0007669"/>
    <property type="project" value="TreeGrafter"/>
</dbReference>
<dbReference type="PRINTS" id="PR00702">
    <property type="entry name" value="ACRIFLAVINRP"/>
</dbReference>
<dbReference type="AlphaFoldDB" id="A0A0F9Y9Q8"/>
<feature type="transmembrane region" description="Helical" evidence="1">
    <location>
        <begin position="892"/>
        <end position="912"/>
    </location>
</feature>
<evidence type="ECO:0000313" key="2">
    <source>
        <dbReference type="EMBL" id="KKO08752.1"/>
    </source>
</evidence>
<feature type="transmembrane region" description="Helical" evidence="1">
    <location>
        <begin position="455"/>
        <end position="480"/>
    </location>
</feature>
<dbReference type="Pfam" id="PF00873">
    <property type="entry name" value="ACR_tran"/>
    <property type="match status" value="1"/>
</dbReference>
<reference evidence="2" key="1">
    <citation type="journal article" date="2015" name="Nature">
        <title>Complex archaea that bridge the gap between prokaryotes and eukaryotes.</title>
        <authorList>
            <person name="Spang A."/>
            <person name="Saw J.H."/>
            <person name="Jorgensen S.L."/>
            <person name="Zaremba-Niedzwiedzka K."/>
            <person name="Martijn J."/>
            <person name="Lind A.E."/>
            <person name="van Eijk R."/>
            <person name="Schleper C."/>
            <person name="Guy L."/>
            <person name="Ettema T.J."/>
        </authorList>
    </citation>
    <scope>NUCLEOTIDE SEQUENCE</scope>
</reference>
<feature type="transmembrane region" description="Helical" evidence="1">
    <location>
        <begin position="430"/>
        <end position="449"/>
    </location>
</feature>
<keyword evidence="1" id="KW-0472">Membrane</keyword>
<feature type="transmembrane region" description="Helical" evidence="1">
    <location>
        <begin position="331"/>
        <end position="350"/>
    </location>
</feature>
<dbReference type="InterPro" id="IPR001036">
    <property type="entry name" value="Acrflvin-R"/>
</dbReference>
<dbReference type="GO" id="GO:0005886">
    <property type="term" value="C:plasma membrane"/>
    <property type="evidence" value="ECO:0007669"/>
    <property type="project" value="TreeGrafter"/>
</dbReference>
<dbReference type="Gene3D" id="3.30.70.1320">
    <property type="entry name" value="Multidrug efflux transporter AcrB pore domain like"/>
    <property type="match status" value="1"/>
</dbReference>
<feature type="transmembrane region" description="Helical" evidence="1">
    <location>
        <begin position="989"/>
        <end position="1021"/>
    </location>
</feature>
<feature type="transmembrane region" description="Helical" evidence="1">
    <location>
        <begin position="523"/>
        <end position="545"/>
    </location>
</feature>